<dbReference type="Proteomes" id="UP001151018">
    <property type="component" value="Unassembled WGS sequence"/>
</dbReference>
<dbReference type="RefSeq" id="WP_269834498.1">
    <property type="nucleotide sequence ID" value="NZ_JAPZLR010000001.1"/>
</dbReference>
<dbReference type="PIRSF" id="PIRSF037139">
    <property type="entry name" value="UCP037139"/>
    <property type="match status" value="1"/>
</dbReference>
<dbReference type="InterPro" id="IPR012533">
    <property type="entry name" value="YcnI-copper_dom"/>
</dbReference>
<dbReference type="AlphaFoldDB" id="A0A9X3KKD3"/>
<dbReference type="InterPro" id="IPR058248">
    <property type="entry name" value="Lxx211020-like"/>
</dbReference>
<protein>
    <submittedName>
        <fullName evidence="3">DUF1775 domain-containing protein</fullName>
    </submittedName>
</protein>
<dbReference type="CDD" id="cd08545">
    <property type="entry name" value="YcnI_like"/>
    <property type="match status" value="1"/>
</dbReference>
<feature type="domain" description="YncI copper-binding" evidence="2">
    <location>
        <begin position="24"/>
        <end position="171"/>
    </location>
</feature>
<comment type="caution">
    <text evidence="3">The sequence shown here is derived from an EMBL/GenBank/DDBJ whole genome shotgun (WGS) entry which is preliminary data.</text>
</comment>
<dbReference type="SUPFAM" id="SSF110087">
    <property type="entry name" value="DR1885-like metal-binding protein"/>
    <property type="match status" value="1"/>
</dbReference>
<accession>A0A9X3KKD3</accession>
<dbReference type="InterPro" id="IPR038507">
    <property type="entry name" value="YcnI-like_sf"/>
</dbReference>
<name>A0A9X3KKD3_9HYPH</name>
<evidence type="ECO:0000256" key="1">
    <source>
        <dbReference type="SAM" id="SignalP"/>
    </source>
</evidence>
<keyword evidence="1" id="KW-0732">Signal</keyword>
<dbReference type="InterPro" id="IPR036182">
    <property type="entry name" value="PCuAC_sf"/>
</dbReference>
<dbReference type="Pfam" id="PF07987">
    <property type="entry name" value="DUF1775"/>
    <property type="match status" value="1"/>
</dbReference>
<sequence>MKTTKIITCSLFVASVSTAQAFAHATFVDGSAEQESTIVAALQVPHGCDGGLATTEVQIELPEGFISAKPQPKAGWELEIIKGDYQKTYKNHGKEIKSGPVEIRWKGGNLPDEFYDTFAVQGKISGVEVGQDLPFKVTQLCGDKGKVSWDEVAAAGVDPHSLKSPAPTIKVTAKSEHAGGHDHSAMAMDMAMDVVKAGNLEISDGATKAMLPGQPVGGGYVTIKNTGDSDDKLVGVESSSAGRAEIHEMAMVNDVMKMRKLDEGIVIPAGQTVELKPGGLHMMFFNVKKPFAEGDKVPVTLVFEKAGKVEITLSTGAAKGGEAKGEHQHN</sequence>
<evidence type="ECO:0000259" key="2">
    <source>
        <dbReference type="Pfam" id="PF07987"/>
    </source>
</evidence>
<dbReference type="PANTHER" id="PTHR36302">
    <property type="entry name" value="BLR7088 PROTEIN"/>
    <property type="match status" value="1"/>
</dbReference>
<dbReference type="EMBL" id="JAPZLR010000001">
    <property type="protein sequence ID" value="MCZ7936317.1"/>
    <property type="molecule type" value="Genomic_DNA"/>
</dbReference>
<evidence type="ECO:0000313" key="3">
    <source>
        <dbReference type="EMBL" id="MCZ7936317.1"/>
    </source>
</evidence>
<dbReference type="Pfam" id="PF04314">
    <property type="entry name" value="PCuAC"/>
    <property type="match status" value="1"/>
</dbReference>
<evidence type="ECO:0000313" key="4">
    <source>
        <dbReference type="Proteomes" id="UP001151018"/>
    </source>
</evidence>
<dbReference type="Gene3D" id="2.60.40.1890">
    <property type="entry name" value="PCu(A)C copper chaperone"/>
    <property type="match status" value="1"/>
</dbReference>
<dbReference type="Gene3D" id="2.60.40.2230">
    <property type="entry name" value="Uncharacterised protein YcnI-like PF07987, DUF1775"/>
    <property type="match status" value="1"/>
</dbReference>
<proteinExistence type="predicted"/>
<reference evidence="3" key="1">
    <citation type="submission" date="2022-12" db="EMBL/GenBank/DDBJ databases">
        <title>Draft genome sequences of 22 rhizogenic Agrobacterium biovar 1 strains, the causative agent of hairy root disease.</title>
        <authorList>
            <person name="Kim N."/>
            <person name="Vargas P."/>
            <person name="Rediers H."/>
        </authorList>
    </citation>
    <scope>NUCLEOTIDE SEQUENCE</scope>
    <source>
        <strain evidence="3">ST15.13.006</strain>
    </source>
</reference>
<feature type="chain" id="PRO_5040940556" evidence="1">
    <location>
        <begin position="22"/>
        <end position="330"/>
    </location>
</feature>
<dbReference type="InterPro" id="IPR021174">
    <property type="entry name" value="UCP037139"/>
</dbReference>
<dbReference type="InterPro" id="IPR007410">
    <property type="entry name" value="LpqE-like"/>
</dbReference>
<feature type="signal peptide" evidence="1">
    <location>
        <begin position="1"/>
        <end position="21"/>
    </location>
</feature>
<gene>
    <name evidence="3" type="ORF">O9X88_02055</name>
</gene>
<organism evidence="3 4">
    <name type="scientific">Agrobacterium salinitolerans</name>
    <dbReference type="NCBI Taxonomy" id="1183413"/>
    <lineage>
        <taxon>Bacteria</taxon>
        <taxon>Pseudomonadati</taxon>
        <taxon>Pseudomonadota</taxon>
        <taxon>Alphaproteobacteria</taxon>
        <taxon>Hyphomicrobiales</taxon>
        <taxon>Rhizobiaceae</taxon>
        <taxon>Rhizobium/Agrobacterium group</taxon>
        <taxon>Agrobacterium</taxon>
    </lineage>
</organism>
<dbReference type="PANTHER" id="PTHR36302:SF1">
    <property type="entry name" value="COPPER CHAPERONE PCU(A)C"/>
    <property type="match status" value="1"/>
</dbReference>